<organism evidence="2 3">
    <name type="scientific">Photobacterium chitinilyticum</name>
    <dbReference type="NCBI Taxonomy" id="2485123"/>
    <lineage>
        <taxon>Bacteria</taxon>
        <taxon>Pseudomonadati</taxon>
        <taxon>Pseudomonadota</taxon>
        <taxon>Gammaproteobacteria</taxon>
        <taxon>Vibrionales</taxon>
        <taxon>Vibrionaceae</taxon>
        <taxon>Photobacterium</taxon>
    </lineage>
</organism>
<dbReference type="AlphaFoldDB" id="A0A444JJ27"/>
<feature type="transmembrane region" description="Helical" evidence="1">
    <location>
        <begin position="20"/>
        <end position="39"/>
    </location>
</feature>
<name>A0A444JJ27_9GAMM</name>
<evidence type="ECO:0000313" key="2">
    <source>
        <dbReference type="EMBL" id="RWX53069.1"/>
    </source>
</evidence>
<keyword evidence="1" id="KW-0472">Membrane</keyword>
<accession>A0A444JJ27</accession>
<evidence type="ECO:0000313" key="3">
    <source>
        <dbReference type="Proteomes" id="UP000287563"/>
    </source>
</evidence>
<dbReference type="RefSeq" id="WP_128786349.1">
    <property type="nucleotide sequence ID" value="NZ_RJLM01000019.1"/>
</dbReference>
<keyword evidence="1" id="KW-0812">Transmembrane</keyword>
<evidence type="ECO:0008006" key="4">
    <source>
        <dbReference type="Google" id="ProtNLM"/>
    </source>
</evidence>
<dbReference type="OrthoDB" id="5816510at2"/>
<comment type="caution">
    <text evidence="2">The sequence shown here is derived from an EMBL/GenBank/DDBJ whole genome shotgun (WGS) entry which is preliminary data.</text>
</comment>
<proteinExistence type="predicted"/>
<dbReference type="Proteomes" id="UP000287563">
    <property type="component" value="Unassembled WGS sequence"/>
</dbReference>
<gene>
    <name evidence="2" type="ORF">EDI28_23845</name>
</gene>
<reference evidence="2 3" key="1">
    <citation type="submission" date="2018-11" db="EMBL/GenBank/DDBJ databases">
        <title>Photobacterium sp. BEI247 sp. nov., a marine bacterium isolated from Yongle Blue Hole in the South China Sea.</title>
        <authorList>
            <person name="Wang X."/>
        </authorList>
    </citation>
    <scope>NUCLEOTIDE SEQUENCE [LARGE SCALE GENOMIC DNA]</scope>
    <source>
        <strain evidence="3">BEI247</strain>
    </source>
</reference>
<sequence length="81" mass="8808">MTTNTAPTVAALPDLNAPTGWVDIAVVSLVIIIALYYLYIKLWKNKGRCDGCNRCGKTARQPQCQQIGTIAGKKAKLTTKE</sequence>
<protein>
    <recommendedName>
        <fullName evidence="4">FeoB-associated Cys-rich membrane protein</fullName>
    </recommendedName>
</protein>
<keyword evidence="1" id="KW-1133">Transmembrane helix</keyword>
<dbReference type="EMBL" id="RJLM01000019">
    <property type="protein sequence ID" value="RWX53069.1"/>
    <property type="molecule type" value="Genomic_DNA"/>
</dbReference>
<evidence type="ECO:0000256" key="1">
    <source>
        <dbReference type="SAM" id="Phobius"/>
    </source>
</evidence>
<keyword evidence="3" id="KW-1185">Reference proteome</keyword>